<accession>A0ABY4FB93</accession>
<keyword evidence="2" id="KW-1185">Reference proteome</keyword>
<evidence type="ECO:0008006" key="3">
    <source>
        <dbReference type="Google" id="ProtNLM"/>
    </source>
</evidence>
<protein>
    <recommendedName>
        <fullName evidence="3">Carboxypeptidase regulatory-like domain-containing protein</fullName>
    </recommendedName>
</protein>
<sequence>MPLRVSGQVVDRHTAQPVAGATVQLYAQAGSGLAVGGYGSTGKTHAADAQGRFSFDAVLPKRAHFLLLAQAPPAYHTLWSEAPVLSRRHPREGLRVPVQAPAYLRLHLLDDPPSSRAIIRVYGYGSNVDEFNYPVTSTHIRMLDAGEKRRINWEIQAENGQKLTGGQDLLVPSLDTQTVTIHF</sequence>
<name>A0ABY4FB93_9BACT</name>
<dbReference type="InterPro" id="IPR008969">
    <property type="entry name" value="CarboxyPept-like_regulatory"/>
</dbReference>
<reference evidence="1 2" key="1">
    <citation type="submission" date="2022-04" db="EMBL/GenBank/DDBJ databases">
        <title>Hymenobacter sp. isolated from the air.</title>
        <authorList>
            <person name="Won M."/>
            <person name="Lee C.-M."/>
            <person name="Woen H.-Y."/>
            <person name="Kwon S.-W."/>
        </authorList>
    </citation>
    <scope>NUCLEOTIDE SEQUENCE [LARGE SCALE GENOMIC DNA]</scope>
    <source>
        <strain evidence="2">5116 S-27</strain>
    </source>
</reference>
<evidence type="ECO:0000313" key="2">
    <source>
        <dbReference type="Proteomes" id="UP000831785"/>
    </source>
</evidence>
<organism evidence="1 2">
    <name type="scientific">Hymenobacter cellulosivorans</name>
    <dbReference type="NCBI Taxonomy" id="2932249"/>
    <lineage>
        <taxon>Bacteria</taxon>
        <taxon>Pseudomonadati</taxon>
        <taxon>Bacteroidota</taxon>
        <taxon>Cytophagia</taxon>
        <taxon>Cytophagales</taxon>
        <taxon>Hymenobacteraceae</taxon>
        <taxon>Hymenobacter</taxon>
    </lineage>
</organism>
<dbReference type="RefSeq" id="WP_244719987.1">
    <property type="nucleotide sequence ID" value="NZ_CP095049.1"/>
</dbReference>
<proteinExistence type="predicted"/>
<dbReference type="Proteomes" id="UP000831785">
    <property type="component" value="Chromosome"/>
</dbReference>
<dbReference type="InterPro" id="IPR015889">
    <property type="entry name" value="Intradiol_dOase_core"/>
</dbReference>
<dbReference type="EMBL" id="CP095049">
    <property type="protein sequence ID" value="UOQ53948.1"/>
    <property type="molecule type" value="Genomic_DNA"/>
</dbReference>
<evidence type="ECO:0000313" key="1">
    <source>
        <dbReference type="EMBL" id="UOQ53948.1"/>
    </source>
</evidence>
<gene>
    <name evidence="1" type="ORF">MUN80_04095</name>
</gene>
<dbReference type="Gene3D" id="2.60.130.10">
    <property type="entry name" value="Aromatic compound dioxygenase"/>
    <property type="match status" value="1"/>
</dbReference>
<dbReference type="SUPFAM" id="SSF49464">
    <property type="entry name" value="Carboxypeptidase regulatory domain-like"/>
    <property type="match status" value="1"/>
</dbReference>